<evidence type="ECO:0000256" key="2">
    <source>
        <dbReference type="ARBA" id="ARBA00004174"/>
    </source>
</evidence>
<name>A0A7R9M6U9_9ACAR</name>
<evidence type="ECO:0000256" key="8">
    <source>
        <dbReference type="ARBA" id="ARBA00022848"/>
    </source>
</evidence>
<evidence type="ECO:0000256" key="1">
    <source>
        <dbReference type="ARBA" id="ARBA00001971"/>
    </source>
</evidence>
<dbReference type="InterPro" id="IPR001128">
    <property type="entry name" value="Cyt_P450"/>
</dbReference>
<dbReference type="Pfam" id="PF00067">
    <property type="entry name" value="p450"/>
    <property type="match status" value="2"/>
</dbReference>
<evidence type="ECO:0000256" key="5">
    <source>
        <dbReference type="ARBA" id="ARBA00022617"/>
    </source>
</evidence>
<proteinExistence type="inferred from homology"/>
<dbReference type="OrthoDB" id="1470350at2759"/>
<evidence type="ECO:0000256" key="11">
    <source>
        <dbReference type="ARBA" id="ARBA00023033"/>
    </source>
</evidence>
<evidence type="ECO:0000256" key="12">
    <source>
        <dbReference type="ARBA" id="ARBA00023136"/>
    </source>
</evidence>
<dbReference type="GO" id="GO:0016705">
    <property type="term" value="F:oxidoreductase activity, acting on paired donors, with incorporation or reduction of molecular oxygen"/>
    <property type="evidence" value="ECO:0007669"/>
    <property type="project" value="InterPro"/>
</dbReference>
<evidence type="ECO:0000256" key="10">
    <source>
        <dbReference type="ARBA" id="ARBA00023004"/>
    </source>
</evidence>
<sequence>MKKMYPRIRECLTDFMNHLESFAINEKEMNAKDMYGNYTMDVIATCAFATKTGAHNTLDSPFVVMARSVFNVHPLRQILNFICPIFLLKLITPTNTRNFFIDNTREIIQERRKSNKKYNDFLQLLMDVERDRDNSRDENDINESHHVNEGEEELVAERKALNISLDNKRLTEDEILAQAFVFFLAGFETTATTLTFCTYELALNPHIQRHS</sequence>
<dbReference type="GO" id="GO:0020037">
    <property type="term" value="F:heme binding"/>
    <property type="evidence" value="ECO:0007669"/>
    <property type="project" value="InterPro"/>
</dbReference>
<keyword evidence="8" id="KW-0492">Microsome</keyword>
<keyword evidence="9" id="KW-0560">Oxidoreductase</keyword>
<evidence type="ECO:0000256" key="3">
    <source>
        <dbReference type="ARBA" id="ARBA00004406"/>
    </source>
</evidence>
<dbReference type="GO" id="GO:0004497">
    <property type="term" value="F:monooxygenase activity"/>
    <property type="evidence" value="ECO:0007669"/>
    <property type="project" value="UniProtKB-KW"/>
</dbReference>
<keyword evidence="14" id="KW-1185">Reference proteome</keyword>
<dbReference type="PANTHER" id="PTHR24292">
    <property type="entry name" value="CYTOCHROME P450"/>
    <property type="match status" value="1"/>
</dbReference>
<protein>
    <recommendedName>
        <fullName evidence="15">Cytochrome P450</fullName>
    </recommendedName>
</protein>
<dbReference type="EMBL" id="OC922990">
    <property type="protein sequence ID" value="CAD7654557.1"/>
    <property type="molecule type" value="Genomic_DNA"/>
</dbReference>
<dbReference type="Proteomes" id="UP000728032">
    <property type="component" value="Unassembled WGS sequence"/>
</dbReference>
<evidence type="ECO:0000256" key="9">
    <source>
        <dbReference type="ARBA" id="ARBA00023002"/>
    </source>
</evidence>
<evidence type="ECO:0000313" key="13">
    <source>
        <dbReference type="EMBL" id="CAD7654557.1"/>
    </source>
</evidence>
<dbReference type="GO" id="GO:0005789">
    <property type="term" value="C:endoplasmic reticulum membrane"/>
    <property type="evidence" value="ECO:0007669"/>
    <property type="project" value="UniProtKB-SubCell"/>
</dbReference>
<dbReference type="PANTHER" id="PTHR24292:SF54">
    <property type="entry name" value="CYP9F3-RELATED"/>
    <property type="match status" value="1"/>
</dbReference>
<keyword evidence="11" id="KW-0503">Monooxygenase</keyword>
<comment type="similarity">
    <text evidence="4">Belongs to the cytochrome P450 family.</text>
</comment>
<dbReference type="AlphaFoldDB" id="A0A7R9M6U9"/>
<keyword evidence="7" id="KW-0256">Endoplasmic reticulum</keyword>
<dbReference type="InterPro" id="IPR036396">
    <property type="entry name" value="Cyt_P450_sf"/>
</dbReference>
<accession>A0A7R9M6U9</accession>
<comment type="cofactor">
    <cofactor evidence="1">
        <name>heme</name>
        <dbReference type="ChEBI" id="CHEBI:30413"/>
    </cofactor>
</comment>
<comment type="subcellular location">
    <subcellularLocation>
        <location evidence="3">Endoplasmic reticulum membrane</location>
        <topology evidence="3">Peripheral membrane protein</topology>
    </subcellularLocation>
    <subcellularLocation>
        <location evidence="2">Microsome membrane</location>
        <topology evidence="2">Peripheral membrane protein</topology>
    </subcellularLocation>
</comment>
<evidence type="ECO:0000313" key="14">
    <source>
        <dbReference type="Proteomes" id="UP000728032"/>
    </source>
</evidence>
<organism evidence="13">
    <name type="scientific">Oppiella nova</name>
    <dbReference type="NCBI Taxonomy" id="334625"/>
    <lineage>
        <taxon>Eukaryota</taxon>
        <taxon>Metazoa</taxon>
        <taxon>Ecdysozoa</taxon>
        <taxon>Arthropoda</taxon>
        <taxon>Chelicerata</taxon>
        <taxon>Arachnida</taxon>
        <taxon>Acari</taxon>
        <taxon>Acariformes</taxon>
        <taxon>Sarcoptiformes</taxon>
        <taxon>Oribatida</taxon>
        <taxon>Brachypylina</taxon>
        <taxon>Oppioidea</taxon>
        <taxon>Oppiidae</taxon>
        <taxon>Oppiella</taxon>
    </lineage>
</organism>
<evidence type="ECO:0008006" key="15">
    <source>
        <dbReference type="Google" id="ProtNLM"/>
    </source>
</evidence>
<reference evidence="13" key="1">
    <citation type="submission" date="2020-11" db="EMBL/GenBank/DDBJ databases">
        <authorList>
            <person name="Tran Van P."/>
        </authorList>
    </citation>
    <scope>NUCLEOTIDE SEQUENCE</scope>
</reference>
<keyword evidence="10" id="KW-0408">Iron</keyword>
<dbReference type="Gene3D" id="1.10.630.10">
    <property type="entry name" value="Cytochrome P450"/>
    <property type="match status" value="1"/>
</dbReference>
<dbReference type="InterPro" id="IPR050476">
    <property type="entry name" value="Insect_CytP450_Detox"/>
</dbReference>
<gene>
    <name evidence="13" type="ORF">ONB1V03_LOCUS11204</name>
</gene>
<evidence type="ECO:0000256" key="4">
    <source>
        <dbReference type="ARBA" id="ARBA00010617"/>
    </source>
</evidence>
<dbReference type="SUPFAM" id="SSF48264">
    <property type="entry name" value="Cytochrome P450"/>
    <property type="match status" value="1"/>
</dbReference>
<keyword evidence="6" id="KW-0479">Metal-binding</keyword>
<evidence type="ECO:0000256" key="7">
    <source>
        <dbReference type="ARBA" id="ARBA00022824"/>
    </source>
</evidence>
<dbReference type="EMBL" id="CAJPVJ010008165">
    <property type="protein sequence ID" value="CAG2171744.1"/>
    <property type="molecule type" value="Genomic_DNA"/>
</dbReference>
<evidence type="ECO:0000256" key="6">
    <source>
        <dbReference type="ARBA" id="ARBA00022723"/>
    </source>
</evidence>
<keyword evidence="5" id="KW-0349">Heme</keyword>
<keyword evidence="12" id="KW-0472">Membrane</keyword>
<dbReference type="GO" id="GO:0005506">
    <property type="term" value="F:iron ion binding"/>
    <property type="evidence" value="ECO:0007669"/>
    <property type="project" value="InterPro"/>
</dbReference>